<evidence type="ECO:0000259" key="2">
    <source>
        <dbReference type="Pfam" id="PF24864"/>
    </source>
</evidence>
<evidence type="ECO:0000313" key="3">
    <source>
        <dbReference type="EMBL" id="KAL2867825.1"/>
    </source>
</evidence>
<feature type="region of interest" description="Disordered" evidence="1">
    <location>
        <begin position="135"/>
        <end position="158"/>
    </location>
</feature>
<feature type="region of interest" description="Disordered" evidence="1">
    <location>
        <begin position="56"/>
        <end position="85"/>
    </location>
</feature>
<sequence length="333" mass="37807">MAMGLRSAFEWLIGRLFFAALLAVVWSVWACSIVIKGVYYIFHPVEFVKMLRLRGGSPPKSLPRSRRSLSLSSEQPRASKKPPRTFTQLQSSFFKLPAELRQLVYREILASPVPIHVRRTHRRLCSMPCKGAHHSHGNCGQPLSEDGTVTRRLPGEAPRQDKRLPLLRSCRRVYTEAVELLYTANTLHFDDLQTIQCLPRCITPRRLSSIRFVTLDLLAFWDATVNPEILEAWKPACDVLAGMQDISELTITLHWRSKWSTDKAPLSTLLDPLKDIKTSKSFIVEVPPNGDPESIVDGTGDVPFTLVPDASLKIQRHDKCIWWGGQSKLFPRF</sequence>
<feature type="domain" description="DUF7730" evidence="2">
    <location>
        <begin position="87"/>
        <end position="289"/>
    </location>
</feature>
<name>A0ABR4LTI1_9EURO</name>
<comment type="caution">
    <text evidence="3">The sequence shown here is derived from an EMBL/GenBank/DDBJ whole genome shotgun (WGS) entry which is preliminary data.</text>
</comment>
<dbReference type="RefSeq" id="XP_070886804.1">
    <property type="nucleotide sequence ID" value="XM_071035440.1"/>
</dbReference>
<accession>A0ABR4LTI1</accession>
<evidence type="ECO:0000256" key="1">
    <source>
        <dbReference type="SAM" id="MobiDB-lite"/>
    </source>
</evidence>
<gene>
    <name evidence="3" type="ORF">BJX67DRAFT_77778</name>
</gene>
<dbReference type="GeneID" id="98150512"/>
<organism evidence="3 4">
    <name type="scientific">Aspergillus lucknowensis</name>
    <dbReference type="NCBI Taxonomy" id="176173"/>
    <lineage>
        <taxon>Eukaryota</taxon>
        <taxon>Fungi</taxon>
        <taxon>Dikarya</taxon>
        <taxon>Ascomycota</taxon>
        <taxon>Pezizomycotina</taxon>
        <taxon>Eurotiomycetes</taxon>
        <taxon>Eurotiomycetidae</taxon>
        <taxon>Eurotiales</taxon>
        <taxon>Aspergillaceae</taxon>
        <taxon>Aspergillus</taxon>
        <taxon>Aspergillus subgen. Nidulantes</taxon>
    </lineage>
</organism>
<reference evidence="3 4" key="1">
    <citation type="submission" date="2024-07" db="EMBL/GenBank/DDBJ databases">
        <title>Section-level genome sequencing and comparative genomics of Aspergillus sections Usti and Cavernicolus.</title>
        <authorList>
            <consortium name="Lawrence Berkeley National Laboratory"/>
            <person name="Nybo J.L."/>
            <person name="Vesth T.C."/>
            <person name="Theobald S."/>
            <person name="Frisvad J.C."/>
            <person name="Larsen T.O."/>
            <person name="Kjaerboelling I."/>
            <person name="Rothschild-Mancinelli K."/>
            <person name="Lyhne E.K."/>
            <person name="Kogle M.E."/>
            <person name="Barry K."/>
            <person name="Clum A."/>
            <person name="Na H."/>
            <person name="Ledsgaard L."/>
            <person name="Lin J."/>
            <person name="Lipzen A."/>
            <person name="Kuo A."/>
            <person name="Riley R."/>
            <person name="Mondo S."/>
            <person name="Labutti K."/>
            <person name="Haridas S."/>
            <person name="Pangalinan J."/>
            <person name="Salamov A.A."/>
            <person name="Simmons B.A."/>
            <person name="Magnuson J.K."/>
            <person name="Chen J."/>
            <person name="Drula E."/>
            <person name="Henrissat B."/>
            <person name="Wiebenga A."/>
            <person name="Lubbers R.J."/>
            <person name="Gomes A.C."/>
            <person name="Macurrencykelacurrency M.R."/>
            <person name="Stajich J."/>
            <person name="Grigoriev I.V."/>
            <person name="Mortensen U.H."/>
            <person name="De Vries R.P."/>
            <person name="Baker S.E."/>
            <person name="Andersen M.R."/>
        </authorList>
    </citation>
    <scope>NUCLEOTIDE SEQUENCE [LARGE SCALE GENOMIC DNA]</scope>
    <source>
        <strain evidence="3 4">CBS 449.75</strain>
    </source>
</reference>
<dbReference type="EMBL" id="JBFXLQ010000017">
    <property type="protein sequence ID" value="KAL2867825.1"/>
    <property type="molecule type" value="Genomic_DNA"/>
</dbReference>
<dbReference type="Proteomes" id="UP001610432">
    <property type="component" value="Unassembled WGS sequence"/>
</dbReference>
<proteinExistence type="predicted"/>
<dbReference type="PANTHER" id="PTHR38790">
    <property type="entry name" value="2EXR DOMAIN-CONTAINING PROTEIN-RELATED"/>
    <property type="match status" value="1"/>
</dbReference>
<keyword evidence="4" id="KW-1185">Reference proteome</keyword>
<dbReference type="InterPro" id="IPR056632">
    <property type="entry name" value="DUF7730"/>
</dbReference>
<dbReference type="Pfam" id="PF24864">
    <property type="entry name" value="DUF7730"/>
    <property type="match status" value="1"/>
</dbReference>
<protein>
    <recommendedName>
        <fullName evidence="2">DUF7730 domain-containing protein</fullName>
    </recommendedName>
</protein>
<evidence type="ECO:0000313" key="4">
    <source>
        <dbReference type="Proteomes" id="UP001610432"/>
    </source>
</evidence>